<evidence type="ECO:0000313" key="2">
    <source>
        <dbReference type="Proteomes" id="UP000005589"/>
    </source>
</evidence>
<gene>
    <name evidence="1" type="ORF">HMPREF9389_2240</name>
</gene>
<name>F3UTT2_STRSA</name>
<comment type="caution">
    <text evidence="1">The sequence shown here is derived from an EMBL/GenBank/DDBJ whole genome shotgun (WGS) entry which is preliminary data.</text>
</comment>
<reference evidence="1 2" key="1">
    <citation type="submission" date="2011-03" db="EMBL/GenBank/DDBJ databases">
        <authorList>
            <person name="Muzny D."/>
            <person name="Qin X."/>
            <person name="Deng J."/>
            <person name="Jiang H."/>
            <person name="Liu Y."/>
            <person name="Qu J."/>
            <person name="Song X.-Z."/>
            <person name="Zhang L."/>
            <person name="Thornton R."/>
            <person name="Coyle M."/>
            <person name="Francisco L."/>
            <person name="Jackson L."/>
            <person name="Javaid M."/>
            <person name="Korchina V."/>
            <person name="Kovar C."/>
            <person name="Mata R."/>
            <person name="Mathew T."/>
            <person name="Ngo R."/>
            <person name="Nguyen L."/>
            <person name="Nguyen N."/>
            <person name="Okwuonu G."/>
            <person name="Ongeri F."/>
            <person name="Pham C."/>
            <person name="Simmons D."/>
            <person name="Wilczek-Boney K."/>
            <person name="Hale W."/>
            <person name="Jakkamsetti A."/>
            <person name="Pham P."/>
            <person name="Ruth R."/>
            <person name="San Lucas F."/>
            <person name="Warren J."/>
            <person name="Zhang J."/>
            <person name="Zhao Z."/>
            <person name="Zhou C."/>
            <person name="Zhu D."/>
            <person name="Lee S."/>
            <person name="Bess C."/>
            <person name="Blankenburg K."/>
            <person name="Forbes L."/>
            <person name="Fu Q."/>
            <person name="Gubbala S."/>
            <person name="Hirani K."/>
            <person name="Jayaseelan J.C."/>
            <person name="Lara F."/>
            <person name="Munidasa M."/>
            <person name="Palculict T."/>
            <person name="Patil S."/>
            <person name="Pu L.-L."/>
            <person name="Saada N."/>
            <person name="Tang L."/>
            <person name="Weissenberger G."/>
            <person name="Zhu Y."/>
            <person name="Hemphill L."/>
            <person name="Shang Y."/>
            <person name="Youmans B."/>
            <person name="Ayvaz T."/>
            <person name="Ross M."/>
            <person name="Santibanez J."/>
            <person name="Aqrawi P."/>
            <person name="Gross S."/>
            <person name="Joshi V."/>
            <person name="Fowler G."/>
            <person name="Nazareth L."/>
            <person name="Reid J."/>
            <person name="Worley K."/>
            <person name="Petrosino J."/>
            <person name="Highlander S."/>
            <person name="Gibbs R."/>
        </authorList>
    </citation>
    <scope>NUCLEOTIDE SEQUENCE [LARGE SCALE GENOMIC DNA]</scope>
    <source>
        <strain evidence="1 2">SK355</strain>
    </source>
</reference>
<dbReference type="EMBL" id="AFFN01000031">
    <property type="protein sequence ID" value="EGJ36131.1"/>
    <property type="molecule type" value="Genomic_DNA"/>
</dbReference>
<dbReference type="HOGENOM" id="CLU_3030631_0_0_9"/>
<dbReference type="Proteomes" id="UP000005589">
    <property type="component" value="Unassembled WGS sequence"/>
</dbReference>
<evidence type="ECO:0000313" key="1">
    <source>
        <dbReference type="EMBL" id="EGJ36131.1"/>
    </source>
</evidence>
<dbReference type="AlphaFoldDB" id="F3UTT2"/>
<proteinExistence type="predicted"/>
<organism evidence="1 2">
    <name type="scientific">Streptococcus sanguinis SK355</name>
    <dbReference type="NCBI Taxonomy" id="888816"/>
    <lineage>
        <taxon>Bacteria</taxon>
        <taxon>Bacillati</taxon>
        <taxon>Bacillota</taxon>
        <taxon>Bacilli</taxon>
        <taxon>Lactobacillales</taxon>
        <taxon>Streptococcaceae</taxon>
        <taxon>Streptococcus</taxon>
    </lineage>
</organism>
<sequence>MYIILFNFYYKEKNQILQRLSQNSVLVSLSSEKYLSRLAQHIKKNLEFYQILSRL</sequence>
<protein>
    <submittedName>
        <fullName evidence="1">Uncharacterized protein</fullName>
    </submittedName>
</protein>
<accession>F3UTT2</accession>